<dbReference type="OrthoDB" id="407355at2759"/>
<dbReference type="Proteomes" id="UP000326759">
    <property type="component" value="Unassembled WGS sequence"/>
</dbReference>
<protein>
    <recommendedName>
        <fullName evidence="2">Ribosome-recycling factor, mitochondrial</fullName>
    </recommendedName>
    <alternativeName>
        <fullName evidence="4">Ribosome-releasing factor, mitochondrial</fullName>
    </alternativeName>
</protein>
<dbReference type="GO" id="GO:0005739">
    <property type="term" value="C:mitochondrion"/>
    <property type="evidence" value="ECO:0007669"/>
    <property type="project" value="TreeGrafter"/>
</dbReference>
<feature type="compositionally biased region" description="Basic and acidic residues" evidence="5">
    <location>
        <begin position="7"/>
        <end position="26"/>
    </location>
</feature>
<feature type="region of interest" description="Disordered" evidence="5">
    <location>
        <begin position="1"/>
        <end position="26"/>
    </location>
</feature>
<dbReference type="InterPro" id="IPR002661">
    <property type="entry name" value="Ribosome_recyc_fac"/>
</dbReference>
<evidence type="ECO:0000256" key="3">
    <source>
        <dbReference type="ARBA" id="ARBA00022917"/>
    </source>
</evidence>
<evidence type="ECO:0000256" key="5">
    <source>
        <dbReference type="SAM" id="MobiDB-lite"/>
    </source>
</evidence>
<evidence type="ECO:0000256" key="4">
    <source>
        <dbReference type="ARBA" id="ARBA00033107"/>
    </source>
</evidence>
<dbReference type="GO" id="GO:0043023">
    <property type="term" value="F:ribosomal large subunit binding"/>
    <property type="evidence" value="ECO:0007669"/>
    <property type="project" value="TreeGrafter"/>
</dbReference>
<evidence type="ECO:0000256" key="1">
    <source>
        <dbReference type="ARBA" id="ARBA00005912"/>
    </source>
</evidence>
<sequence>MKKFIQSRKEGYAKGKSKGGDKGVARSHITEEELGEVINVESFKNDLKRIIENLQEDYLSNLILRSSVGSLETLLVELEGDKYPLSEIAQVIRKSPTLVIVNATAFPQASPNIKKAIEESGMGLNPQQDGTTFFIPIPKITKEHREKLAQGAKTMCDKRKIQLKDAQNKFIKKAQNKDGTISKDLIFDAQLKIRDMTQQSINKVEELMKNKQNELLKVTK</sequence>
<dbReference type="FunFam" id="3.30.1360.40:FF:000001">
    <property type="entry name" value="Ribosome-recycling factor"/>
    <property type="match status" value="1"/>
</dbReference>
<proteinExistence type="inferred from homology"/>
<dbReference type="Gene3D" id="1.10.132.20">
    <property type="entry name" value="Ribosome-recycling factor"/>
    <property type="match status" value="1"/>
</dbReference>
<dbReference type="Gene3D" id="3.30.1360.40">
    <property type="match status" value="1"/>
</dbReference>
<evidence type="ECO:0000259" key="6">
    <source>
        <dbReference type="Pfam" id="PF01765"/>
    </source>
</evidence>
<gene>
    <name evidence="7" type="primary">MRRF</name>
    <name evidence="7" type="ORF">Anas_08762</name>
</gene>
<dbReference type="InterPro" id="IPR023584">
    <property type="entry name" value="Ribosome_recyc_fac_dom"/>
</dbReference>
<accession>A0A5N5SVT2</accession>
<feature type="domain" description="Ribosome recycling factor" evidence="6">
    <location>
        <begin position="60"/>
        <end position="216"/>
    </location>
</feature>
<comment type="similarity">
    <text evidence="1">Belongs to the RRF family.</text>
</comment>
<dbReference type="EMBL" id="SEYY01019368">
    <property type="protein sequence ID" value="KAB7498336.1"/>
    <property type="molecule type" value="Genomic_DNA"/>
</dbReference>
<comment type="caution">
    <text evidence="7">The sequence shown here is derived from an EMBL/GenBank/DDBJ whole genome shotgun (WGS) entry which is preliminary data.</text>
</comment>
<evidence type="ECO:0000256" key="2">
    <source>
        <dbReference type="ARBA" id="ARBA00020581"/>
    </source>
</evidence>
<reference evidence="7 8" key="1">
    <citation type="journal article" date="2019" name="PLoS Biol.">
        <title>Sex chromosomes control vertical transmission of feminizing Wolbachia symbionts in an isopod.</title>
        <authorList>
            <person name="Becking T."/>
            <person name="Chebbi M.A."/>
            <person name="Giraud I."/>
            <person name="Moumen B."/>
            <person name="Laverre T."/>
            <person name="Caubet Y."/>
            <person name="Peccoud J."/>
            <person name="Gilbert C."/>
            <person name="Cordaux R."/>
        </authorList>
    </citation>
    <scope>NUCLEOTIDE SEQUENCE [LARGE SCALE GENOMIC DNA]</scope>
    <source>
        <strain evidence="7">ANa2</strain>
        <tissue evidence="7">Whole body excluding digestive tract and cuticle</tissue>
    </source>
</reference>
<organism evidence="7 8">
    <name type="scientific">Armadillidium nasatum</name>
    <dbReference type="NCBI Taxonomy" id="96803"/>
    <lineage>
        <taxon>Eukaryota</taxon>
        <taxon>Metazoa</taxon>
        <taxon>Ecdysozoa</taxon>
        <taxon>Arthropoda</taxon>
        <taxon>Crustacea</taxon>
        <taxon>Multicrustacea</taxon>
        <taxon>Malacostraca</taxon>
        <taxon>Eumalacostraca</taxon>
        <taxon>Peracarida</taxon>
        <taxon>Isopoda</taxon>
        <taxon>Oniscidea</taxon>
        <taxon>Crinocheta</taxon>
        <taxon>Armadillidiidae</taxon>
        <taxon>Armadillidium</taxon>
    </lineage>
</organism>
<keyword evidence="3" id="KW-0648">Protein biosynthesis</keyword>
<evidence type="ECO:0000313" key="8">
    <source>
        <dbReference type="Proteomes" id="UP000326759"/>
    </source>
</evidence>
<evidence type="ECO:0000313" key="7">
    <source>
        <dbReference type="EMBL" id="KAB7498336.1"/>
    </source>
</evidence>
<keyword evidence="8" id="KW-1185">Reference proteome</keyword>
<dbReference type="PANTHER" id="PTHR20982">
    <property type="entry name" value="RIBOSOME RECYCLING FACTOR"/>
    <property type="match status" value="1"/>
</dbReference>
<dbReference type="AlphaFoldDB" id="A0A5N5SVT2"/>
<dbReference type="GO" id="GO:0006412">
    <property type="term" value="P:translation"/>
    <property type="evidence" value="ECO:0007669"/>
    <property type="project" value="UniProtKB-KW"/>
</dbReference>
<dbReference type="InterPro" id="IPR036191">
    <property type="entry name" value="RRF_sf"/>
</dbReference>
<name>A0A5N5SVT2_9CRUS</name>
<dbReference type="SUPFAM" id="SSF55194">
    <property type="entry name" value="Ribosome recycling factor, RRF"/>
    <property type="match status" value="1"/>
</dbReference>
<dbReference type="PANTHER" id="PTHR20982:SF3">
    <property type="entry name" value="MITOCHONDRIAL RIBOSOME RECYCLING FACTOR PSEUDO 1"/>
    <property type="match status" value="1"/>
</dbReference>
<dbReference type="Pfam" id="PF01765">
    <property type="entry name" value="RRF"/>
    <property type="match status" value="1"/>
</dbReference>